<feature type="domain" description="2EXR" evidence="1">
    <location>
        <begin position="17"/>
        <end position="135"/>
    </location>
</feature>
<evidence type="ECO:0000313" key="3">
    <source>
        <dbReference type="Proteomes" id="UP000016922"/>
    </source>
</evidence>
<dbReference type="GeneID" id="19470580"/>
<sequence>MFKILPAALESSKHYCFPHFTQFPTEIRDHVWDICAQNYPARIVDLREIRQTVPTQSNSANSRQYSGQSSTAGTLVPTAIIETKVVAGFKSRTPAPTLLYVCQASRNMAKRSYTKAFGTEDMPPETWINFEKDVLYITKDFCYLGLRDLPFAINPWQVTIRFNTGQEEPFGYFYKELKHDIRKVKDLAISGHWNFGSDRPWDYETDGDMGMITTHFARAERVTLVEPQHALGRTSHLRFAEISPYEKAQSENPGHLKEMLGYRNHLFDRMAWDRSGNCNDAGMKTRSSESRLATEEDRCRAVPDAADRRDHDEYAEKMSVFEKDEELVKERLRKYIGIIPGQVIL</sequence>
<accession>S3DE74</accession>
<dbReference type="PANTHER" id="PTHR35910">
    <property type="entry name" value="2EXR DOMAIN-CONTAINING PROTEIN"/>
    <property type="match status" value="1"/>
</dbReference>
<dbReference type="HOGENOM" id="CLU_804229_0_0_1"/>
<dbReference type="KEGG" id="glz:GLAREA_11539"/>
<evidence type="ECO:0000259" key="1">
    <source>
        <dbReference type="Pfam" id="PF20150"/>
    </source>
</evidence>
<name>S3DE74_GLAL2</name>
<reference evidence="2 3" key="1">
    <citation type="journal article" date="2013" name="BMC Genomics">
        <title>Genomics-driven discovery of the pneumocandin biosynthetic gene cluster in the fungus Glarea lozoyensis.</title>
        <authorList>
            <person name="Chen L."/>
            <person name="Yue Q."/>
            <person name="Zhang X."/>
            <person name="Xiang M."/>
            <person name="Wang C."/>
            <person name="Li S."/>
            <person name="Che Y."/>
            <person name="Ortiz-Lopez F.J."/>
            <person name="Bills G.F."/>
            <person name="Liu X."/>
            <person name="An Z."/>
        </authorList>
    </citation>
    <scope>NUCLEOTIDE SEQUENCE [LARGE SCALE GENOMIC DNA]</scope>
    <source>
        <strain evidence="3">ATCC 20868 / MF5171</strain>
    </source>
</reference>
<dbReference type="Proteomes" id="UP000016922">
    <property type="component" value="Unassembled WGS sequence"/>
</dbReference>
<dbReference type="InterPro" id="IPR045518">
    <property type="entry name" value="2EXR"/>
</dbReference>
<protein>
    <recommendedName>
        <fullName evidence="1">2EXR domain-containing protein</fullName>
    </recommendedName>
</protein>
<gene>
    <name evidence="2" type="ORF">GLAREA_11539</name>
</gene>
<dbReference type="OrthoDB" id="3513892at2759"/>
<keyword evidence="3" id="KW-1185">Reference proteome</keyword>
<dbReference type="RefSeq" id="XP_008087873.1">
    <property type="nucleotide sequence ID" value="XM_008089682.1"/>
</dbReference>
<proteinExistence type="predicted"/>
<organism evidence="2 3">
    <name type="scientific">Glarea lozoyensis (strain ATCC 20868 / MF5171)</name>
    <dbReference type="NCBI Taxonomy" id="1116229"/>
    <lineage>
        <taxon>Eukaryota</taxon>
        <taxon>Fungi</taxon>
        <taxon>Dikarya</taxon>
        <taxon>Ascomycota</taxon>
        <taxon>Pezizomycotina</taxon>
        <taxon>Leotiomycetes</taxon>
        <taxon>Helotiales</taxon>
        <taxon>Helotiaceae</taxon>
        <taxon>Glarea</taxon>
    </lineage>
</organism>
<dbReference type="PANTHER" id="PTHR35910:SF6">
    <property type="entry name" value="2EXR DOMAIN-CONTAINING PROTEIN"/>
    <property type="match status" value="1"/>
</dbReference>
<dbReference type="EMBL" id="KE145372">
    <property type="protein sequence ID" value="EPE24958.1"/>
    <property type="molecule type" value="Genomic_DNA"/>
</dbReference>
<dbReference type="Pfam" id="PF20150">
    <property type="entry name" value="2EXR"/>
    <property type="match status" value="1"/>
</dbReference>
<dbReference type="AlphaFoldDB" id="S3DE74"/>
<evidence type="ECO:0000313" key="2">
    <source>
        <dbReference type="EMBL" id="EPE24958.1"/>
    </source>
</evidence>